<evidence type="ECO:0000313" key="3">
    <source>
        <dbReference type="EMBL" id="AZQ37818.1"/>
    </source>
</evidence>
<keyword evidence="2" id="KW-0472">Membrane</keyword>
<keyword evidence="4" id="KW-1185">Reference proteome</keyword>
<organism evidence="3 4">
    <name type="scientific">Streptomyces cyaneochromogenes</name>
    <dbReference type="NCBI Taxonomy" id="2496836"/>
    <lineage>
        <taxon>Bacteria</taxon>
        <taxon>Bacillati</taxon>
        <taxon>Actinomycetota</taxon>
        <taxon>Actinomycetes</taxon>
        <taxon>Kitasatosporales</taxon>
        <taxon>Streptomycetaceae</taxon>
        <taxon>Streptomyces</taxon>
    </lineage>
</organism>
<reference evidence="3 4" key="1">
    <citation type="journal article" date="2019" name="Int. J. Syst. Evol. Microbiol.">
        <title>Streptomyces cyaneochromogenes sp. nov., a blue pigment-producing actinomycete from manganese-contaminated soil.</title>
        <authorList>
            <person name="Tang X."/>
            <person name="Zhao J."/>
            <person name="Li K."/>
            <person name="Chen Z."/>
            <person name="Sun Y."/>
            <person name="Gao J."/>
        </authorList>
    </citation>
    <scope>NUCLEOTIDE SEQUENCE [LARGE SCALE GENOMIC DNA]</scope>
    <source>
        <strain evidence="3 4">MK-45</strain>
    </source>
</reference>
<evidence type="ECO:0000256" key="2">
    <source>
        <dbReference type="SAM" id="Phobius"/>
    </source>
</evidence>
<dbReference type="OrthoDB" id="4859011at2"/>
<dbReference type="Proteomes" id="UP000280298">
    <property type="component" value="Chromosome"/>
</dbReference>
<keyword evidence="2" id="KW-1133">Transmembrane helix</keyword>
<evidence type="ECO:0000256" key="1">
    <source>
        <dbReference type="SAM" id="MobiDB-lite"/>
    </source>
</evidence>
<accession>A0A3S9MFA8</accession>
<dbReference type="RefSeq" id="WP_126395486.1">
    <property type="nucleotide sequence ID" value="NZ_CP034539.1"/>
</dbReference>
<feature type="compositionally biased region" description="Gly residues" evidence="1">
    <location>
        <begin position="70"/>
        <end position="79"/>
    </location>
</feature>
<protein>
    <recommendedName>
        <fullName evidence="5">DUF1570 domain-containing protein</fullName>
    </recommendedName>
</protein>
<proteinExistence type="predicted"/>
<dbReference type="AlphaFoldDB" id="A0A3S9MFA8"/>
<gene>
    <name evidence="3" type="ORF">EJ357_33780</name>
</gene>
<feature type="compositionally biased region" description="Gly residues" evidence="1">
    <location>
        <begin position="10"/>
        <end position="20"/>
    </location>
</feature>
<evidence type="ECO:0000313" key="4">
    <source>
        <dbReference type="Proteomes" id="UP000280298"/>
    </source>
</evidence>
<feature type="compositionally biased region" description="Pro residues" evidence="1">
    <location>
        <begin position="31"/>
        <end position="55"/>
    </location>
</feature>
<feature type="transmembrane region" description="Helical" evidence="2">
    <location>
        <begin position="85"/>
        <end position="106"/>
    </location>
</feature>
<keyword evidence="2" id="KW-0812">Transmembrane</keyword>
<feature type="compositionally biased region" description="Low complexity" evidence="1">
    <location>
        <begin position="21"/>
        <end position="30"/>
    </location>
</feature>
<dbReference type="EMBL" id="CP034539">
    <property type="protein sequence ID" value="AZQ37818.1"/>
    <property type="molecule type" value="Genomic_DNA"/>
</dbReference>
<evidence type="ECO:0008006" key="5">
    <source>
        <dbReference type="Google" id="ProtNLM"/>
    </source>
</evidence>
<sequence>MSYPPPPTGPGGAYPQGQGGWAPAPQHGGAPYPPQAAPGPVGYPPQYPPGTPPSWPGAAPHTPYPQQQPPGGGGGGDQGKGLKKAVIGVVVLAVLAVLGVGGLAVYKAVGGGSLPSAGGDTQSEQLLSPEDIEELLDGRSQALKSGDEDAYLAPFTGKAKDKQQNLFRNLRKIPFAQAEYSILNQSGNTTDEYGDGATVALDVAFVHKIQNVDVRPVSEWYRWIIKRESKDAEPQITRVGPATDAYGSASYVYNSAPWDLYEDMHVVKQDHTLTISDKKYAADTDRFAPYIEKAAKDDIELWKAKGPAGTETPTGFVAVLERDRKTYSSLYGSESVSWEAGQSVAMPAFDANSSGDEKDLEYGGARVKMDMSGKRFTNATYWPKLVQEISHHEFAHAIVQPLEGASGFDSETYTNWWVVEGFADYMAFRFDRELGEWSIRNDVTGKAFGGSLPNEAGFDDEVSTNYTLSYMAIRFIAEKGGEAAALKFVTDHYDNPDQLDQQLREATGMGKSEFEAAWARYVRSNS</sequence>
<name>A0A3S9MFA8_9ACTN</name>
<feature type="region of interest" description="Disordered" evidence="1">
    <location>
        <begin position="1"/>
        <end position="80"/>
    </location>
</feature>
<dbReference type="KEGG" id="scya:EJ357_33780"/>